<keyword evidence="2 8" id="KW-1003">Cell membrane</keyword>
<feature type="transmembrane region" description="Helical" evidence="8">
    <location>
        <begin position="279"/>
        <end position="297"/>
    </location>
</feature>
<dbReference type="InterPro" id="IPR013604">
    <property type="entry name" value="7TM_chemorcpt"/>
</dbReference>
<feature type="transmembrane region" description="Helical" evidence="8">
    <location>
        <begin position="116"/>
        <end position="140"/>
    </location>
</feature>
<gene>
    <name evidence="9" type="ORF">L9F63_025570</name>
</gene>
<dbReference type="PANTHER" id="PTHR21143">
    <property type="entry name" value="INVERTEBRATE GUSTATORY RECEPTOR"/>
    <property type="match status" value="1"/>
</dbReference>
<comment type="subcellular location">
    <subcellularLocation>
        <location evidence="1 8">Cell membrane</location>
        <topology evidence="1 8">Multi-pass membrane protein</topology>
    </subcellularLocation>
</comment>
<sequence>MKVSPGNITISYSTLFYIYKIFGLAPFSYKSNNNISIKYRVIDYIIIGFWIIFYSFTLIHIFLTIYYTTFYMKCFVYLISIITINKHNIPILISIFELDTKLFEFNYKLEMYKKEGIKMVLQLFSIIFILICLFALVYFYCDDMAIKNEEAKILEFVSKTNSSLINMEFVHLKLILLSRYQHINSILQEEIKCNNGNSNNHYLHYKQCLASINVSAIRKLRLAHNQLWDILQAIKKHFQLYVFLEIFIIITDVVPSAHFLVQNFKDSSMKTKDLDINCYVTAIAVVIWIVIFLCLFFENKFICVQKLMLFQNVGQGIMTELHRFSNQLSNMKIECNIFGILNLNLNFFCGLIGAIITYIVVLYQI</sequence>
<evidence type="ECO:0000313" key="10">
    <source>
        <dbReference type="Proteomes" id="UP001233999"/>
    </source>
</evidence>
<evidence type="ECO:0000256" key="6">
    <source>
        <dbReference type="ARBA" id="ARBA00023170"/>
    </source>
</evidence>
<dbReference type="PANTHER" id="PTHR21143:SF133">
    <property type="entry name" value="GUSTATORY AND PHEROMONE RECEPTOR 32A-RELATED"/>
    <property type="match status" value="1"/>
</dbReference>
<dbReference type="Pfam" id="PF08395">
    <property type="entry name" value="7tm_7"/>
    <property type="match status" value="1"/>
</dbReference>
<evidence type="ECO:0000256" key="1">
    <source>
        <dbReference type="ARBA" id="ARBA00004651"/>
    </source>
</evidence>
<keyword evidence="6 8" id="KW-0675">Receptor</keyword>
<feature type="transmembrane region" description="Helical" evidence="8">
    <location>
        <begin position="75"/>
        <end position="96"/>
    </location>
</feature>
<dbReference type="GO" id="GO:0008049">
    <property type="term" value="P:male courtship behavior"/>
    <property type="evidence" value="ECO:0007669"/>
    <property type="project" value="TreeGrafter"/>
</dbReference>
<accession>A0AAD8E4I6</accession>
<dbReference type="Proteomes" id="UP001233999">
    <property type="component" value="Unassembled WGS sequence"/>
</dbReference>
<feature type="transmembrane region" description="Helical" evidence="8">
    <location>
        <begin position="41"/>
        <end position="63"/>
    </location>
</feature>
<evidence type="ECO:0000256" key="5">
    <source>
        <dbReference type="ARBA" id="ARBA00023136"/>
    </source>
</evidence>
<comment type="caution">
    <text evidence="9">The sequence shown here is derived from an EMBL/GenBank/DDBJ whole genome shotgun (WGS) entry which is preliminary data.</text>
</comment>
<keyword evidence="10" id="KW-1185">Reference proteome</keyword>
<evidence type="ECO:0000256" key="2">
    <source>
        <dbReference type="ARBA" id="ARBA00022475"/>
    </source>
</evidence>
<dbReference type="GO" id="GO:0050909">
    <property type="term" value="P:sensory perception of taste"/>
    <property type="evidence" value="ECO:0007669"/>
    <property type="project" value="InterPro"/>
</dbReference>
<organism evidence="9 10">
    <name type="scientific">Diploptera punctata</name>
    <name type="common">Pacific beetle cockroach</name>
    <dbReference type="NCBI Taxonomy" id="6984"/>
    <lineage>
        <taxon>Eukaryota</taxon>
        <taxon>Metazoa</taxon>
        <taxon>Ecdysozoa</taxon>
        <taxon>Arthropoda</taxon>
        <taxon>Hexapoda</taxon>
        <taxon>Insecta</taxon>
        <taxon>Pterygota</taxon>
        <taxon>Neoptera</taxon>
        <taxon>Polyneoptera</taxon>
        <taxon>Dictyoptera</taxon>
        <taxon>Blattodea</taxon>
        <taxon>Blaberoidea</taxon>
        <taxon>Blaberidae</taxon>
        <taxon>Diplopterinae</taxon>
        <taxon>Diploptera</taxon>
    </lineage>
</organism>
<feature type="transmembrane region" description="Helical" evidence="8">
    <location>
        <begin position="240"/>
        <end position="259"/>
    </location>
</feature>
<name>A0AAD8E4I6_DIPPU</name>
<feature type="transmembrane region" description="Helical" evidence="8">
    <location>
        <begin position="337"/>
        <end position="363"/>
    </location>
</feature>
<dbReference type="EMBL" id="JASPKZ010009732">
    <property type="protein sequence ID" value="KAJ9576536.1"/>
    <property type="molecule type" value="Genomic_DNA"/>
</dbReference>
<dbReference type="GO" id="GO:0030425">
    <property type="term" value="C:dendrite"/>
    <property type="evidence" value="ECO:0007669"/>
    <property type="project" value="TreeGrafter"/>
</dbReference>
<dbReference type="GO" id="GO:0005886">
    <property type="term" value="C:plasma membrane"/>
    <property type="evidence" value="ECO:0007669"/>
    <property type="project" value="UniProtKB-SubCell"/>
</dbReference>
<protein>
    <recommendedName>
        <fullName evidence="8">Gustatory receptor</fullName>
    </recommendedName>
</protein>
<reference evidence="9" key="2">
    <citation type="submission" date="2023-05" db="EMBL/GenBank/DDBJ databases">
        <authorList>
            <person name="Fouks B."/>
        </authorList>
    </citation>
    <scope>NUCLEOTIDE SEQUENCE</scope>
    <source>
        <strain evidence="9">Stay&amp;Tobe</strain>
        <tissue evidence="9">Testes</tissue>
    </source>
</reference>
<keyword evidence="4 8" id="KW-1133">Transmembrane helix</keyword>
<evidence type="ECO:0000256" key="8">
    <source>
        <dbReference type="RuleBase" id="RU363108"/>
    </source>
</evidence>
<comment type="function">
    <text evidence="8">Gustatory receptor which mediates acceptance or avoidance behavior, depending on its substrates.</text>
</comment>
<keyword evidence="5 8" id="KW-0472">Membrane</keyword>
<dbReference type="AlphaFoldDB" id="A0AAD8E4I6"/>
<feature type="transmembrane region" description="Helical" evidence="8">
    <location>
        <begin position="12"/>
        <end position="29"/>
    </location>
</feature>
<comment type="similarity">
    <text evidence="8">Belongs to the insect chemoreceptor superfamily. Gustatory receptor (GR) family.</text>
</comment>
<keyword evidence="3 8" id="KW-0812">Transmembrane</keyword>
<dbReference type="GO" id="GO:0007635">
    <property type="term" value="P:chemosensory behavior"/>
    <property type="evidence" value="ECO:0007669"/>
    <property type="project" value="TreeGrafter"/>
</dbReference>
<reference evidence="9" key="1">
    <citation type="journal article" date="2023" name="IScience">
        <title>Live-bearing cockroach genome reveals convergent evolutionary mechanisms linked to viviparity in insects and beyond.</title>
        <authorList>
            <person name="Fouks B."/>
            <person name="Harrison M.C."/>
            <person name="Mikhailova A.A."/>
            <person name="Marchal E."/>
            <person name="English S."/>
            <person name="Carruthers M."/>
            <person name="Jennings E.C."/>
            <person name="Chiamaka E.L."/>
            <person name="Frigard R.A."/>
            <person name="Pippel M."/>
            <person name="Attardo G.M."/>
            <person name="Benoit J.B."/>
            <person name="Bornberg-Bauer E."/>
            <person name="Tobe S.S."/>
        </authorList>
    </citation>
    <scope>NUCLEOTIDE SEQUENCE</scope>
    <source>
        <strain evidence="9">Stay&amp;Tobe</strain>
    </source>
</reference>
<proteinExistence type="inferred from homology"/>
<keyword evidence="7 8" id="KW-0807">Transducer</keyword>
<evidence type="ECO:0000256" key="4">
    <source>
        <dbReference type="ARBA" id="ARBA00022989"/>
    </source>
</evidence>
<dbReference type="GO" id="GO:0043025">
    <property type="term" value="C:neuronal cell body"/>
    <property type="evidence" value="ECO:0007669"/>
    <property type="project" value="TreeGrafter"/>
</dbReference>
<evidence type="ECO:0000313" key="9">
    <source>
        <dbReference type="EMBL" id="KAJ9576536.1"/>
    </source>
</evidence>
<evidence type="ECO:0000256" key="7">
    <source>
        <dbReference type="ARBA" id="ARBA00023224"/>
    </source>
</evidence>
<dbReference type="GO" id="GO:0030424">
    <property type="term" value="C:axon"/>
    <property type="evidence" value="ECO:0007669"/>
    <property type="project" value="TreeGrafter"/>
</dbReference>
<evidence type="ECO:0000256" key="3">
    <source>
        <dbReference type="ARBA" id="ARBA00022692"/>
    </source>
</evidence>
<dbReference type="GO" id="GO:0007165">
    <property type="term" value="P:signal transduction"/>
    <property type="evidence" value="ECO:0007669"/>
    <property type="project" value="UniProtKB-KW"/>
</dbReference>